<protein>
    <submittedName>
        <fullName evidence="2">Uncharacterized protein</fullName>
    </submittedName>
</protein>
<proteinExistence type="predicted"/>
<evidence type="ECO:0000313" key="2">
    <source>
        <dbReference type="EMBL" id="KXH67796.1"/>
    </source>
</evidence>
<evidence type="ECO:0000256" key="1">
    <source>
        <dbReference type="SAM" id="MobiDB-lite"/>
    </source>
</evidence>
<dbReference type="EMBL" id="JFFI01000425">
    <property type="protein sequence ID" value="KXH67796.1"/>
    <property type="molecule type" value="Genomic_DNA"/>
</dbReference>
<feature type="compositionally biased region" description="Basic and acidic residues" evidence="1">
    <location>
        <begin position="85"/>
        <end position="97"/>
    </location>
</feature>
<organism evidence="2 3">
    <name type="scientific">Colletotrichum salicis</name>
    <dbReference type="NCBI Taxonomy" id="1209931"/>
    <lineage>
        <taxon>Eukaryota</taxon>
        <taxon>Fungi</taxon>
        <taxon>Dikarya</taxon>
        <taxon>Ascomycota</taxon>
        <taxon>Pezizomycotina</taxon>
        <taxon>Sordariomycetes</taxon>
        <taxon>Hypocreomycetidae</taxon>
        <taxon>Glomerellales</taxon>
        <taxon>Glomerellaceae</taxon>
        <taxon>Colletotrichum</taxon>
        <taxon>Colletotrichum acutatum species complex</taxon>
    </lineage>
</organism>
<feature type="region of interest" description="Disordered" evidence="1">
    <location>
        <begin position="125"/>
        <end position="176"/>
    </location>
</feature>
<keyword evidence="3" id="KW-1185">Reference proteome</keyword>
<name>A0A135V576_9PEZI</name>
<dbReference type="AlphaFoldDB" id="A0A135V576"/>
<feature type="region of interest" description="Disordered" evidence="1">
    <location>
        <begin position="1"/>
        <end position="110"/>
    </location>
</feature>
<feature type="compositionally biased region" description="Polar residues" evidence="1">
    <location>
        <begin position="29"/>
        <end position="45"/>
    </location>
</feature>
<dbReference type="Proteomes" id="UP000070121">
    <property type="component" value="Unassembled WGS sequence"/>
</dbReference>
<feature type="compositionally biased region" description="Basic and acidic residues" evidence="1">
    <location>
        <begin position="125"/>
        <end position="144"/>
    </location>
</feature>
<reference evidence="2 3" key="1">
    <citation type="submission" date="2014-02" db="EMBL/GenBank/DDBJ databases">
        <title>The genome sequence of Colletotrichum salicis CBS 607.94.</title>
        <authorList>
            <person name="Baroncelli R."/>
            <person name="Thon M.R."/>
        </authorList>
    </citation>
    <scope>NUCLEOTIDE SEQUENCE [LARGE SCALE GENOMIC DNA]</scope>
    <source>
        <strain evidence="2 3">CBS 607.94</strain>
    </source>
</reference>
<sequence>MPDTPIKNISKSSGDNNDDVELSTELRKQGSTKANEAPKSSSYPVSTGDHHQDADVGIPSPNTANPDLHQPTRSSAASAQCPQHDQTEVETNAHPEITEDDDEMTMSDEQWRRTAFRRMVIHSIHESVRRRREFQERERDREQNVDPDTPRVQPYSPKEEEDDLWTTPLHPRRRST</sequence>
<evidence type="ECO:0000313" key="3">
    <source>
        <dbReference type="Proteomes" id="UP000070121"/>
    </source>
</evidence>
<comment type="caution">
    <text evidence="2">The sequence shown here is derived from an EMBL/GenBank/DDBJ whole genome shotgun (WGS) entry which is preliminary data.</text>
</comment>
<accession>A0A135V576</accession>
<gene>
    <name evidence="2" type="ORF">CSAL01_01034</name>
</gene>
<feature type="compositionally biased region" description="Polar residues" evidence="1">
    <location>
        <begin position="60"/>
        <end position="84"/>
    </location>
</feature>